<feature type="transmembrane region" description="Helical" evidence="11">
    <location>
        <begin position="269"/>
        <end position="294"/>
    </location>
</feature>
<evidence type="ECO:0000256" key="7">
    <source>
        <dbReference type="ARBA" id="ARBA00023136"/>
    </source>
</evidence>
<feature type="transmembrane region" description="Helical" evidence="11">
    <location>
        <begin position="7"/>
        <end position="27"/>
    </location>
</feature>
<evidence type="ECO:0000256" key="6">
    <source>
        <dbReference type="ARBA" id="ARBA00022989"/>
    </source>
</evidence>
<accession>A0A6J2TMR5</accession>
<evidence type="ECO:0000256" key="5">
    <source>
        <dbReference type="ARBA" id="ARBA00022725"/>
    </source>
</evidence>
<dbReference type="PANTHER" id="PTHR21137:SF44">
    <property type="entry name" value="ODORANT RECEPTOR 13A-RELATED"/>
    <property type="match status" value="1"/>
</dbReference>
<comment type="subcellular location">
    <subcellularLocation>
        <location evidence="1 11">Cell membrane</location>
        <topology evidence="1 11">Multi-pass membrane protein</topology>
    </subcellularLocation>
</comment>
<gene>
    <name evidence="13" type="primary">LOC115625389</name>
</gene>
<evidence type="ECO:0000256" key="1">
    <source>
        <dbReference type="ARBA" id="ARBA00004651"/>
    </source>
</evidence>
<name>A0A6J2TMR5_DROLE</name>
<proteinExistence type="inferred from homology"/>
<keyword evidence="12" id="KW-1185">Reference proteome</keyword>
<reference evidence="13" key="1">
    <citation type="submission" date="2025-08" db="UniProtKB">
        <authorList>
            <consortium name="RefSeq"/>
        </authorList>
    </citation>
    <scope>IDENTIFICATION</scope>
    <source>
        <strain evidence="13">11010-0011.00</strain>
        <tissue evidence="13">Whole body</tissue>
    </source>
</reference>
<keyword evidence="4 11" id="KW-0812">Transmembrane</keyword>
<keyword evidence="2" id="KW-1003">Cell membrane</keyword>
<dbReference type="InterPro" id="IPR004117">
    <property type="entry name" value="7tm6_olfct_rcpt"/>
</dbReference>
<evidence type="ECO:0000256" key="11">
    <source>
        <dbReference type="RuleBase" id="RU351113"/>
    </source>
</evidence>
<dbReference type="RefSeq" id="XP_030376287.1">
    <property type="nucleotide sequence ID" value="XM_030520427.1"/>
</dbReference>
<comment type="similarity">
    <text evidence="11">Belongs to the insect chemoreceptor superfamily. Heteromeric odorant receptor channel (TC 1.A.69) family.</text>
</comment>
<dbReference type="Pfam" id="PF02949">
    <property type="entry name" value="7tm_6"/>
    <property type="match status" value="1"/>
</dbReference>
<evidence type="ECO:0000256" key="2">
    <source>
        <dbReference type="ARBA" id="ARBA00022475"/>
    </source>
</evidence>
<feature type="transmembrane region" description="Helical" evidence="11">
    <location>
        <begin position="300"/>
        <end position="321"/>
    </location>
</feature>
<dbReference type="GO" id="GO:0005886">
    <property type="term" value="C:plasma membrane"/>
    <property type="evidence" value="ECO:0007669"/>
    <property type="project" value="UniProtKB-SubCell"/>
</dbReference>
<dbReference type="Proteomes" id="UP000504634">
    <property type="component" value="Unplaced"/>
</dbReference>
<dbReference type="OrthoDB" id="8185860at2759"/>
<keyword evidence="9 11" id="KW-0807">Transducer</keyword>
<dbReference type="AlphaFoldDB" id="A0A6J2TMR5"/>
<comment type="caution">
    <text evidence="11">Lacks conserved residue(s) required for the propagation of feature annotation.</text>
</comment>
<evidence type="ECO:0000256" key="9">
    <source>
        <dbReference type="ARBA" id="ARBA00023224"/>
    </source>
</evidence>
<dbReference type="GO" id="GO:0005549">
    <property type="term" value="F:odorant binding"/>
    <property type="evidence" value="ECO:0007669"/>
    <property type="project" value="InterPro"/>
</dbReference>
<evidence type="ECO:0000256" key="4">
    <source>
        <dbReference type="ARBA" id="ARBA00022692"/>
    </source>
</evidence>
<dbReference type="PANTHER" id="PTHR21137">
    <property type="entry name" value="ODORANT RECEPTOR"/>
    <property type="match status" value="1"/>
</dbReference>
<keyword evidence="8 11" id="KW-0675">Receptor</keyword>
<feature type="transmembrane region" description="Helical" evidence="11">
    <location>
        <begin position="39"/>
        <end position="63"/>
    </location>
</feature>
<feature type="transmembrane region" description="Helical" evidence="11">
    <location>
        <begin position="139"/>
        <end position="160"/>
    </location>
</feature>
<dbReference type="GO" id="GO:0007165">
    <property type="term" value="P:signal transduction"/>
    <property type="evidence" value="ECO:0007669"/>
    <property type="project" value="UniProtKB-KW"/>
</dbReference>
<sequence>MAQKLVVFDDFMGLAVFLLNSIGVVPYEKKGSSTSFKVWIYVSFVLNLANLSFGIWNAIVFIARKLKQNEEFFESIMVMSYLGFAVGAQCQIVSLWWNKKKLTSLVNQLQSMFPSRESDQQLYRARVYSDRAGLITKTYSALHVIVIQIYSLWDIAFYLLNWPNGTRSLPFAPDVPWVWQDNWTFYLIYFMEAFQGYSAVLGHMSNNLLIFNIATQLIMHFDYMAESIEKYKPQAHLSKDGYAKDLKQLQSWLIYHNKMFRLADQMNEVFGVPLLLTFFASSGGMCFLGFEITIGISPELMVKVAVFLATIVINIFLLCVFSQQLIDASTKISEAVYNMDWPAADVRYQKMLVVMAQRAQQPVSLRATIFVAVSMSTMTDFMQLSYKFLALLRTMYN</sequence>
<protein>
    <recommendedName>
        <fullName evidence="11">Odorant receptor</fullName>
    </recommendedName>
</protein>
<keyword evidence="6 11" id="KW-1133">Transmembrane helix</keyword>
<evidence type="ECO:0000313" key="12">
    <source>
        <dbReference type="Proteomes" id="UP000504634"/>
    </source>
</evidence>
<dbReference type="GO" id="GO:0004984">
    <property type="term" value="F:olfactory receptor activity"/>
    <property type="evidence" value="ECO:0007669"/>
    <property type="project" value="InterPro"/>
</dbReference>
<organism evidence="12 13">
    <name type="scientific">Drosophila lebanonensis</name>
    <name type="common">Fruit fly</name>
    <name type="synonym">Scaptodrosophila lebanonensis</name>
    <dbReference type="NCBI Taxonomy" id="7225"/>
    <lineage>
        <taxon>Eukaryota</taxon>
        <taxon>Metazoa</taxon>
        <taxon>Ecdysozoa</taxon>
        <taxon>Arthropoda</taxon>
        <taxon>Hexapoda</taxon>
        <taxon>Insecta</taxon>
        <taxon>Pterygota</taxon>
        <taxon>Neoptera</taxon>
        <taxon>Endopterygota</taxon>
        <taxon>Diptera</taxon>
        <taxon>Brachycera</taxon>
        <taxon>Muscomorpha</taxon>
        <taxon>Ephydroidea</taxon>
        <taxon>Drosophilidae</taxon>
        <taxon>Scaptodrosophila</taxon>
    </lineage>
</organism>
<evidence type="ECO:0000256" key="10">
    <source>
        <dbReference type="ARBA" id="ARBA00038679"/>
    </source>
</evidence>
<evidence type="ECO:0000256" key="3">
    <source>
        <dbReference type="ARBA" id="ARBA00022606"/>
    </source>
</evidence>
<comment type="subunit">
    <text evidence="10">Interacts with Orco. Complexes exist early in the endomembrane system in olfactory sensory neurons (OSNs), coupling these complexes to the conserved ciliary trafficking pathway.</text>
</comment>
<keyword evidence="5 11" id="KW-0552">Olfaction</keyword>
<feature type="transmembrane region" description="Helical" evidence="11">
    <location>
        <begin position="75"/>
        <end position="97"/>
    </location>
</feature>
<dbReference type="GeneID" id="115625389"/>
<evidence type="ECO:0000313" key="13">
    <source>
        <dbReference type="RefSeq" id="XP_030376287.1"/>
    </source>
</evidence>
<keyword evidence="7 11" id="KW-0472">Membrane</keyword>
<evidence type="ECO:0000256" key="8">
    <source>
        <dbReference type="ARBA" id="ARBA00023170"/>
    </source>
</evidence>
<keyword evidence="3 11" id="KW-0716">Sensory transduction</keyword>